<dbReference type="AlphaFoldDB" id="A0A1Y1W2I8"/>
<dbReference type="InterPro" id="IPR027291">
    <property type="entry name" value="Glyco_hydro_38_N_sf"/>
</dbReference>
<dbReference type="RefSeq" id="XP_040741509.1">
    <property type="nucleotide sequence ID" value="XM_040891716.1"/>
</dbReference>
<dbReference type="Gene3D" id="2.70.98.30">
    <property type="entry name" value="Golgi alpha-mannosidase II, domain 4"/>
    <property type="match status" value="1"/>
</dbReference>
<dbReference type="Pfam" id="PF09261">
    <property type="entry name" value="Alpha-mann_mid"/>
    <property type="match status" value="1"/>
</dbReference>
<keyword evidence="3" id="KW-0479">Metal-binding</keyword>
<dbReference type="PANTHER" id="PTHR11607">
    <property type="entry name" value="ALPHA-MANNOSIDASE"/>
    <property type="match status" value="1"/>
</dbReference>
<evidence type="ECO:0000256" key="1">
    <source>
        <dbReference type="ARBA" id="ARBA00001947"/>
    </source>
</evidence>
<dbReference type="GO" id="GO:0004559">
    <property type="term" value="F:alpha-mannosidase activity"/>
    <property type="evidence" value="ECO:0007669"/>
    <property type="project" value="InterPro"/>
</dbReference>
<protein>
    <recommendedName>
        <fullName evidence="9">Glycoside hydrolase family 38 central domain-containing protein</fullName>
    </recommendedName>
</protein>
<dbReference type="SUPFAM" id="SSF88713">
    <property type="entry name" value="Glycoside hydrolase/deacetylase"/>
    <property type="match status" value="1"/>
</dbReference>
<feature type="transmembrane region" description="Helical" evidence="8">
    <location>
        <begin position="793"/>
        <end position="818"/>
    </location>
</feature>
<comment type="caution">
    <text evidence="10">The sequence shown here is derived from an EMBL/GenBank/DDBJ whole genome shotgun (WGS) entry which is preliminary data.</text>
</comment>
<feature type="transmembrane region" description="Helical" evidence="8">
    <location>
        <begin position="849"/>
        <end position="870"/>
    </location>
</feature>
<feature type="domain" description="Glycoside hydrolase family 38 central" evidence="9">
    <location>
        <begin position="377"/>
        <end position="459"/>
    </location>
</feature>
<dbReference type="SUPFAM" id="SSF74650">
    <property type="entry name" value="Galactose mutarotase-like"/>
    <property type="match status" value="2"/>
</dbReference>
<comment type="similarity">
    <text evidence="2">Belongs to the glycosyl hydrolase 38 family.</text>
</comment>
<evidence type="ECO:0000256" key="6">
    <source>
        <dbReference type="ARBA" id="ARBA00023295"/>
    </source>
</evidence>
<dbReference type="SUPFAM" id="SSF88688">
    <property type="entry name" value="Families 57/38 glycoside transferase middle domain"/>
    <property type="match status" value="1"/>
</dbReference>
<accession>A0A1Y1W2I8</accession>
<dbReference type="GO" id="GO:0046872">
    <property type="term" value="F:metal ion binding"/>
    <property type="evidence" value="ECO:0007669"/>
    <property type="project" value="UniProtKB-KW"/>
</dbReference>
<dbReference type="GO" id="GO:0006013">
    <property type="term" value="P:mannose metabolic process"/>
    <property type="evidence" value="ECO:0007669"/>
    <property type="project" value="InterPro"/>
</dbReference>
<dbReference type="STRING" id="61395.A0A1Y1W2I8"/>
<comment type="cofactor">
    <cofactor evidence="1">
        <name>Zn(2+)</name>
        <dbReference type="ChEBI" id="CHEBI:29105"/>
    </cofactor>
</comment>
<dbReference type="PANTHER" id="PTHR11607:SF3">
    <property type="entry name" value="LYSOSOMAL ALPHA-MANNOSIDASE"/>
    <property type="match status" value="1"/>
</dbReference>
<keyword evidence="5" id="KW-0862">Zinc</keyword>
<organism evidence="10 11">
    <name type="scientific">Linderina pennispora</name>
    <dbReference type="NCBI Taxonomy" id="61395"/>
    <lineage>
        <taxon>Eukaryota</taxon>
        <taxon>Fungi</taxon>
        <taxon>Fungi incertae sedis</taxon>
        <taxon>Zoopagomycota</taxon>
        <taxon>Kickxellomycotina</taxon>
        <taxon>Kickxellomycetes</taxon>
        <taxon>Kickxellales</taxon>
        <taxon>Kickxellaceae</taxon>
        <taxon>Linderina</taxon>
    </lineage>
</organism>
<dbReference type="OrthoDB" id="10261055at2759"/>
<dbReference type="InterPro" id="IPR000602">
    <property type="entry name" value="Glyco_hydro_38_N"/>
</dbReference>
<dbReference type="GO" id="GO:0030246">
    <property type="term" value="F:carbohydrate binding"/>
    <property type="evidence" value="ECO:0007669"/>
    <property type="project" value="InterPro"/>
</dbReference>
<evidence type="ECO:0000256" key="2">
    <source>
        <dbReference type="ARBA" id="ARBA00009792"/>
    </source>
</evidence>
<dbReference type="InterPro" id="IPR028995">
    <property type="entry name" value="Glyco_hydro_57/38_cen_sf"/>
</dbReference>
<dbReference type="Proteomes" id="UP000193922">
    <property type="component" value="Unassembled WGS sequence"/>
</dbReference>
<sequence length="1161" mass="129631">MLVPRRYLRRGTVLLGTLMLWILVLSNTQVLPFGKPAWAPWFGEPMPPTMRDTAVPALPQQLTLHIVPHSHSDIGWNLSFRQYYDKSVHQVMRSVVQELFADNKRRFIWGDLAFVDMWMDEEGDQRSTVGNLTWRQALGELVRRGQWEFVGGTYVSPDEGLATWWAHNSIVDVGRRALQQQLNASASIGWQIDNFGHMQSMAYLLAGFGYRKLVMGRMAYRDQYEFARNAGLQFLWRSERHPEQPAVLTHFLSVHYAAPSSNFDFDNTEECNVVELAEELRRFAMRQVRQYPGHGHVLVMMGDDFRYVRAARAFQCLDKLLAYIGSTERGAWQAINAQYSTMTEYFAAIDPHLQRERGQLQEFSGDMYPYQDKPYEQYWSGMLTTRPYLKWLVRDTEQIVQHAEVLLAMARLRNALSDAWMELEQQMEFARKQVAIGYHHDAITGTCTDAAFHDYVSRLKRAARVALLAGQHALALASGQDLQAKTVRESLMAARSKQTEPVAYNTAARRAQELDALGESRQRALLEVPRRVCSDAGCMQQITVTNANALEPQDSVVRLLVHTRKIAVVDDAGRPVAVEVVANDARDAFVAEFVARNVPAFGLRSYMLTGGSAVSGERAEPQRHLHAAVLDKGNVRVRLAATRDRRIRIAVMQDGVEHVVVHGLREYFANPHVQASGAYIMHSFMLMYALVFYVAGGCLSAGLAVAVLINSDWLADSRLAGLVPQTVRVPGLFAANATAKSPQMPYGSGSRSPTAVASSPEPYDRLVSWRSDEGTVEPEDPPKGRLVRALPMALGGVLGLWFTYFAAQVCSISLLTQWTQGERLVWLVAPAFLVGYLLAGVQRWQIRQCILCIYGVALATVLAMFLRPAWHSRPLAAQNLEFELHRGKLCDTAYVQVDERTRLSYRLCGDSPMLQSTAVLTAKDNREVIAQFELQGAGPLDDLLGCRFETYDGVDVVMRRYRRFAPIPGNYYPAVSHVGLPGRLALHARQAMGVTCPSPNTLETMLHRSMTGNDFRGMSVPLTDHTPAAVSHFLDLQPDMAARRNVLLNSPMLVFLSPARTEQQRLALGMLAPLASAVEGLRMVGVRAELQTGSLDVLVRLQAIAGYTVDVPASILANATGVLRVYGDWALAGAAGKRQEMVDRIVLASGQQALFRFVLKR</sequence>
<keyword evidence="6" id="KW-0326">Glycosidase</keyword>
<dbReference type="SMART" id="SM00872">
    <property type="entry name" value="Alpha-mann_mid"/>
    <property type="match status" value="1"/>
</dbReference>
<evidence type="ECO:0000313" key="11">
    <source>
        <dbReference type="Proteomes" id="UP000193922"/>
    </source>
</evidence>
<keyword evidence="11" id="KW-1185">Reference proteome</keyword>
<dbReference type="Gene3D" id="3.20.110.10">
    <property type="entry name" value="Glycoside hydrolase 38, N terminal domain"/>
    <property type="match status" value="1"/>
</dbReference>
<proteinExistence type="inferred from homology"/>
<reference evidence="10 11" key="1">
    <citation type="submission" date="2016-07" db="EMBL/GenBank/DDBJ databases">
        <title>Pervasive Adenine N6-methylation of Active Genes in Fungi.</title>
        <authorList>
            <consortium name="DOE Joint Genome Institute"/>
            <person name="Mondo S.J."/>
            <person name="Dannebaum R.O."/>
            <person name="Kuo R.C."/>
            <person name="Labutti K."/>
            <person name="Haridas S."/>
            <person name="Kuo A."/>
            <person name="Salamov A."/>
            <person name="Ahrendt S.R."/>
            <person name="Lipzen A."/>
            <person name="Sullivan W."/>
            <person name="Andreopoulos W.B."/>
            <person name="Clum A."/>
            <person name="Lindquist E."/>
            <person name="Daum C."/>
            <person name="Ramamoorthy G.K."/>
            <person name="Gryganskyi A."/>
            <person name="Culley D."/>
            <person name="Magnuson J.K."/>
            <person name="James T.Y."/>
            <person name="O'Malley M.A."/>
            <person name="Stajich J.E."/>
            <person name="Spatafora J.W."/>
            <person name="Visel A."/>
            <person name="Grigoriev I.V."/>
        </authorList>
    </citation>
    <scope>NUCLEOTIDE SEQUENCE [LARGE SCALE GENOMIC DNA]</scope>
    <source>
        <strain evidence="10 11">ATCC 12442</strain>
    </source>
</reference>
<dbReference type="Pfam" id="PF01074">
    <property type="entry name" value="Glyco_hydro_38N"/>
    <property type="match status" value="1"/>
</dbReference>
<dbReference type="GeneID" id="63808364"/>
<evidence type="ECO:0000256" key="8">
    <source>
        <dbReference type="SAM" id="Phobius"/>
    </source>
</evidence>
<feature type="region of interest" description="Disordered" evidence="7">
    <location>
        <begin position="739"/>
        <end position="761"/>
    </location>
</feature>
<dbReference type="EMBL" id="MCFD01000012">
    <property type="protein sequence ID" value="ORX67622.1"/>
    <property type="molecule type" value="Genomic_DNA"/>
</dbReference>
<keyword evidence="8" id="KW-0812">Transmembrane</keyword>
<feature type="transmembrane region" description="Helical" evidence="8">
    <location>
        <begin position="824"/>
        <end position="842"/>
    </location>
</feature>
<dbReference type="InterPro" id="IPR011330">
    <property type="entry name" value="Glyco_hydro/deAcase_b/a-brl"/>
</dbReference>
<dbReference type="InterPro" id="IPR015341">
    <property type="entry name" value="Glyco_hydro_38_cen"/>
</dbReference>
<gene>
    <name evidence="10" type="ORF">DL89DRAFT_47974</name>
</gene>
<dbReference type="InterPro" id="IPR011013">
    <property type="entry name" value="Gal_mutarotase_sf_dom"/>
</dbReference>
<evidence type="ECO:0000259" key="9">
    <source>
        <dbReference type="SMART" id="SM00872"/>
    </source>
</evidence>
<name>A0A1Y1W2I8_9FUNG</name>
<dbReference type="InterPro" id="IPR037094">
    <property type="entry name" value="Glyco_hydro_38_cen_sf"/>
</dbReference>
<keyword evidence="8" id="KW-1133">Transmembrane helix</keyword>
<dbReference type="Gene3D" id="1.20.1270.50">
    <property type="entry name" value="Glycoside hydrolase family 38, central domain"/>
    <property type="match status" value="1"/>
</dbReference>
<feature type="transmembrane region" description="Helical" evidence="8">
    <location>
        <begin position="685"/>
        <end position="709"/>
    </location>
</feature>
<keyword evidence="4" id="KW-0378">Hydrolase</keyword>
<evidence type="ECO:0000256" key="3">
    <source>
        <dbReference type="ARBA" id="ARBA00022723"/>
    </source>
</evidence>
<keyword evidence="8" id="KW-0472">Membrane</keyword>
<evidence type="ECO:0000313" key="10">
    <source>
        <dbReference type="EMBL" id="ORX67622.1"/>
    </source>
</evidence>
<evidence type="ECO:0000256" key="7">
    <source>
        <dbReference type="SAM" id="MobiDB-lite"/>
    </source>
</evidence>
<dbReference type="InterPro" id="IPR050843">
    <property type="entry name" value="Glycosyl_Hydrlase_38"/>
</dbReference>
<evidence type="ECO:0000256" key="5">
    <source>
        <dbReference type="ARBA" id="ARBA00022833"/>
    </source>
</evidence>
<evidence type="ECO:0000256" key="4">
    <source>
        <dbReference type="ARBA" id="ARBA00022801"/>
    </source>
</evidence>